<dbReference type="EMBL" id="CAIIXF020000008">
    <property type="protein sequence ID" value="CAH1793131.1"/>
    <property type="molecule type" value="Genomic_DNA"/>
</dbReference>
<protein>
    <submittedName>
        <fullName evidence="1">Uncharacterized protein</fullName>
    </submittedName>
</protein>
<dbReference type="Proteomes" id="UP000749559">
    <property type="component" value="Unassembled WGS sequence"/>
</dbReference>
<dbReference type="AlphaFoldDB" id="A0A8J1UN62"/>
<accession>A0A8J1UN62</accession>
<proteinExistence type="predicted"/>
<reference evidence="1" key="1">
    <citation type="submission" date="2022-03" db="EMBL/GenBank/DDBJ databases">
        <authorList>
            <person name="Martin C."/>
        </authorList>
    </citation>
    <scope>NUCLEOTIDE SEQUENCE</scope>
</reference>
<name>A0A8J1UN62_OWEFU</name>
<comment type="caution">
    <text evidence="1">The sequence shown here is derived from an EMBL/GenBank/DDBJ whole genome shotgun (WGS) entry which is preliminary data.</text>
</comment>
<organism evidence="1 2">
    <name type="scientific">Owenia fusiformis</name>
    <name type="common">Polychaete worm</name>
    <dbReference type="NCBI Taxonomy" id="6347"/>
    <lineage>
        <taxon>Eukaryota</taxon>
        <taxon>Metazoa</taxon>
        <taxon>Spiralia</taxon>
        <taxon>Lophotrochozoa</taxon>
        <taxon>Annelida</taxon>
        <taxon>Polychaeta</taxon>
        <taxon>Sedentaria</taxon>
        <taxon>Canalipalpata</taxon>
        <taxon>Sabellida</taxon>
        <taxon>Oweniida</taxon>
        <taxon>Oweniidae</taxon>
        <taxon>Owenia</taxon>
    </lineage>
</organism>
<sequence>MAVEYIRTFLSKQGYYDRVEFRPDNVLNGQQCVTVSSEIRHGKQEDSKLYSIWLDVLQHPENYPKSLHKYQLQPDLGGMMVLETLDVTFKVYISTSTLTIEGSFAEEWFLKNFLRILENSIDDDQLQLDQSSDVGNSELMSKESLDCELANLEIGGMRDGPTYIYKLWKSLLKMWISDGNEVYILSPFLDDKRLKDIADTCYDYKYTCSFPNSITIYTRQNCNNDRQISDLKIAISKDYDTEKNDLIKFSKESLSPLLKMTYQMFFLRVPILTAAILNTTMTL</sequence>
<evidence type="ECO:0000313" key="1">
    <source>
        <dbReference type="EMBL" id="CAH1793131.1"/>
    </source>
</evidence>
<gene>
    <name evidence="1" type="ORF">OFUS_LOCUS18014</name>
</gene>
<evidence type="ECO:0000313" key="2">
    <source>
        <dbReference type="Proteomes" id="UP000749559"/>
    </source>
</evidence>
<keyword evidence="2" id="KW-1185">Reference proteome</keyword>